<gene>
    <name evidence="1" type="ORF">LCGC14_1554900</name>
</gene>
<organism evidence="1">
    <name type="scientific">marine sediment metagenome</name>
    <dbReference type="NCBI Taxonomy" id="412755"/>
    <lineage>
        <taxon>unclassified sequences</taxon>
        <taxon>metagenomes</taxon>
        <taxon>ecological metagenomes</taxon>
    </lineage>
</organism>
<comment type="caution">
    <text evidence="1">The sequence shown here is derived from an EMBL/GenBank/DDBJ whole genome shotgun (WGS) entry which is preliminary data.</text>
</comment>
<dbReference type="EMBL" id="LAZR01011936">
    <property type="protein sequence ID" value="KKM52354.1"/>
    <property type="molecule type" value="Genomic_DNA"/>
</dbReference>
<evidence type="ECO:0000313" key="1">
    <source>
        <dbReference type="EMBL" id="KKM52354.1"/>
    </source>
</evidence>
<protein>
    <submittedName>
        <fullName evidence="1">Uncharacterized protein</fullName>
    </submittedName>
</protein>
<proteinExistence type="predicted"/>
<accession>A0A0F9JA76</accession>
<dbReference type="AlphaFoldDB" id="A0A0F9JA76"/>
<reference evidence="1" key="1">
    <citation type="journal article" date="2015" name="Nature">
        <title>Complex archaea that bridge the gap between prokaryotes and eukaryotes.</title>
        <authorList>
            <person name="Spang A."/>
            <person name="Saw J.H."/>
            <person name="Jorgensen S.L."/>
            <person name="Zaremba-Niedzwiedzka K."/>
            <person name="Martijn J."/>
            <person name="Lind A.E."/>
            <person name="van Eijk R."/>
            <person name="Schleper C."/>
            <person name="Guy L."/>
            <person name="Ettema T.J."/>
        </authorList>
    </citation>
    <scope>NUCLEOTIDE SEQUENCE</scope>
</reference>
<name>A0A0F9JA76_9ZZZZ</name>
<sequence>MVKLTGPLHSTRASGKLGKAIQFGNWNNRWYAGIRRRPKQPRTRPQLAARIFMGGIAKLWNGLTPAQQASWQQHPAAAATSAYHAYLQENSNRYQKMPNRRWNIDDAHCAPSAVWPATEDTRSAYFVNIVLTGRSKSVLLQFDMNIPQDNWLGTIHYAEDATDYMRYNNLAGMLLVENIASYEILIEDLPPGNHALRILPVDHTGGVYYDGYYRTVTILP</sequence>